<dbReference type="PANTHER" id="PTHR43585">
    <property type="entry name" value="FUMIPYRROLE BIOSYNTHESIS PROTEIN C"/>
    <property type="match status" value="1"/>
</dbReference>
<gene>
    <name evidence="7" type="ORF">CKO28_19420</name>
</gene>
<dbReference type="InterPro" id="IPR011761">
    <property type="entry name" value="ATP-grasp"/>
</dbReference>
<dbReference type="Gene3D" id="3.30.470.20">
    <property type="entry name" value="ATP-grasp fold, B domain"/>
    <property type="match status" value="1"/>
</dbReference>
<dbReference type="RefSeq" id="WP_200342561.1">
    <property type="nucleotide sequence ID" value="NZ_NRRL01000080.1"/>
</dbReference>
<evidence type="ECO:0000259" key="6">
    <source>
        <dbReference type="PROSITE" id="PS50975"/>
    </source>
</evidence>
<dbReference type="EMBL" id="NRRL01000080">
    <property type="protein sequence ID" value="MBK1670207.1"/>
    <property type="molecule type" value="Genomic_DNA"/>
</dbReference>
<dbReference type="GO" id="GO:0016874">
    <property type="term" value="F:ligase activity"/>
    <property type="evidence" value="ECO:0007669"/>
    <property type="project" value="UniProtKB-KW"/>
</dbReference>
<keyword evidence="3 4" id="KW-0067">ATP-binding</keyword>
<evidence type="ECO:0000256" key="2">
    <source>
        <dbReference type="ARBA" id="ARBA00022741"/>
    </source>
</evidence>
<dbReference type="PANTHER" id="PTHR43585:SF2">
    <property type="entry name" value="ATP-GRASP ENZYME FSQD"/>
    <property type="match status" value="1"/>
</dbReference>
<feature type="domain" description="ATP-grasp" evidence="6">
    <location>
        <begin position="141"/>
        <end position="357"/>
    </location>
</feature>
<dbReference type="SUPFAM" id="SSF56059">
    <property type="entry name" value="Glutathione synthetase ATP-binding domain-like"/>
    <property type="match status" value="1"/>
</dbReference>
<sequence length="463" mass="52393">MLPDVRGTTPATVPFPIHEARRRGRQSAPTRPLTKNVFIIGLNDFHHQKLKRLRGAQDIAFHGLIDPAKVYETEEFDIPGMLKEAEDKLNAFDGTIDAIAGYMDFPVSTMLPILCNKFGTRTTSLESLLKCEHKFWSRSVQKEVIPDHIPNFTAFDPFDDNALPKIGESGLSFPFFVKPIKSSGSRLGFRIDNPEDFDHAVEKLRADIGTISTPFNYVLDQAELPDEIKSVDGRYCMAEQIIGGRQCTVEGYVHEGEVVPYGVVDSIRYPQVLSFFYYLYPSNLPARVQDKMAELTRTIMSHTGFNNSAFNIEYFWDEVSDQIWLLEINTRISQSHCDLFEKVDGVSNQQVTVDLALGRRPDMPHRQGAHNVAGKFFYRVFFDDATVSGVPDKQQIEAAQAKVPGTYIAPQVKVGTRLSDLPEQDAYSFAIAYIWMGGKSQGKLLWNYEQVIKSLHFQFDIDE</sequence>
<name>A0ABS1DJW3_9PROT</name>
<feature type="region of interest" description="Disordered" evidence="5">
    <location>
        <begin position="1"/>
        <end position="29"/>
    </location>
</feature>
<evidence type="ECO:0000256" key="4">
    <source>
        <dbReference type="PROSITE-ProRule" id="PRU00409"/>
    </source>
</evidence>
<evidence type="ECO:0000313" key="7">
    <source>
        <dbReference type="EMBL" id="MBK1670207.1"/>
    </source>
</evidence>
<evidence type="ECO:0000313" key="8">
    <source>
        <dbReference type="Proteomes" id="UP001296873"/>
    </source>
</evidence>
<organism evidence="7 8">
    <name type="scientific">Rhodovibrio sodomensis</name>
    <dbReference type="NCBI Taxonomy" id="1088"/>
    <lineage>
        <taxon>Bacteria</taxon>
        <taxon>Pseudomonadati</taxon>
        <taxon>Pseudomonadota</taxon>
        <taxon>Alphaproteobacteria</taxon>
        <taxon>Rhodospirillales</taxon>
        <taxon>Rhodovibrionaceae</taxon>
        <taxon>Rhodovibrio</taxon>
    </lineage>
</organism>
<accession>A0ABS1DJW3</accession>
<evidence type="ECO:0000256" key="3">
    <source>
        <dbReference type="ARBA" id="ARBA00022840"/>
    </source>
</evidence>
<comment type="caution">
    <text evidence="7">The sequence shown here is derived from an EMBL/GenBank/DDBJ whole genome shotgun (WGS) entry which is preliminary data.</text>
</comment>
<dbReference type="InterPro" id="IPR005479">
    <property type="entry name" value="CPAse_ATP-bd"/>
</dbReference>
<protein>
    <submittedName>
        <fullName evidence="7">D-alanine--D-alanine ligase</fullName>
    </submittedName>
</protein>
<keyword evidence="2 4" id="KW-0547">Nucleotide-binding</keyword>
<dbReference type="PROSITE" id="PS50975">
    <property type="entry name" value="ATP_GRASP"/>
    <property type="match status" value="1"/>
</dbReference>
<proteinExistence type="predicted"/>
<dbReference type="Proteomes" id="UP001296873">
    <property type="component" value="Unassembled WGS sequence"/>
</dbReference>
<keyword evidence="8" id="KW-1185">Reference proteome</keyword>
<evidence type="ECO:0000256" key="5">
    <source>
        <dbReference type="SAM" id="MobiDB-lite"/>
    </source>
</evidence>
<dbReference type="Pfam" id="PF13535">
    <property type="entry name" value="ATP-grasp_4"/>
    <property type="match status" value="1"/>
</dbReference>
<reference evidence="7 8" key="1">
    <citation type="journal article" date="2020" name="Microorganisms">
        <title>Osmotic Adaptation and Compatible Solute Biosynthesis of Phototrophic Bacteria as Revealed from Genome Analyses.</title>
        <authorList>
            <person name="Imhoff J.F."/>
            <person name="Rahn T."/>
            <person name="Kunzel S."/>
            <person name="Keller A."/>
            <person name="Neulinger S.C."/>
        </authorList>
    </citation>
    <scope>NUCLEOTIDE SEQUENCE [LARGE SCALE GENOMIC DNA]</scope>
    <source>
        <strain evidence="7 8">DSM 9895</strain>
    </source>
</reference>
<dbReference type="InterPro" id="IPR052032">
    <property type="entry name" value="ATP-dep_AA_Ligase"/>
</dbReference>
<evidence type="ECO:0000256" key="1">
    <source>
        <dbReference type="ARBA" id="ARBA00022598"/>
    </source>
</evidence>
<dbReference type="PROSITE" id="PS00867">
    <property type="entry name" value="CPSASE_2"/>
    <property type="match status" value="1"/>
</dbReference>
<keyword evidence="1 7" id="KW-0436">Ligase</keyword>